<feature type="transmembrane region" description="Helical" evidence="1">
    <location>
        <begin position="44"/>
        <end position="63"/>
    </location>
</feature>
<dbReference type="AlphaFoldDB" id="A0AAQ3JPM8"/>
<evidence type="ECO:0000313" key="3">
    <source>
        <dbReference type="Proteomes" id="UP001327560"/>
    </source>
</evidence>
<keyword evidence="3" id="KW-1185">Reference proteome</keyword>
<sequence length="157" mass="19128">MTDAEHLHRLVQETDWYNSIVLDALLPSGWKQLPRILRTWLRNYIGINIVYFVSCFLWCFFIYHWKREVYHPKDYIPSNKTILLQIIVAVKAIPWYSLLPILTEYMIEKGWTKCYCSINEVGWPIYLTYVTIYLILIEFGVYWIHRELHEVKLLYKY</sequence>
<keyword evidence="1" id="KW-0472">Membrane</keyword>
<organism evidence="2 3">
    <name type="scientific">Canna indica</name>
    <name type="common">Indian-shot</name>
    <dbReference type="NCBI Taxonomy" id="4628"/>
    <lineage>
        <taxon>Eukaryota</taxon>
        <taxon>Viridiplantae</taxon>
        <taxon>Streptophyta</taxon>
        <taxon>Embryophyta</taxon>
        <taxon>Tracheophyta</taxon>
        <taxon>Spermatophyta</taxon>
        <taxon>Magnoliopsida</taxon>
        <taxon>Liliopsida</taxon>
        <taxon>Zingiberales</taxon>
        <taxon>Cannaceae</taxon>
        <taxon>Canna</taxon>
    </lineage>
</organism>
<accession>A0AAQ3JPM8</accession>
<gene>
    <name evidence="2" type="ORF">Cni_G02190</name>
</gene>
<dbReference type="EMBL" id="CP136890">
    <property type="protein sequence ID" value="WOK93492.1"/>
    <property type="molecule type" value="Genomic_DNA"/>
</dbReference>
<feature type="transmembrane region" description="Helical" evidence="1">
    <location>
        <begin position="83"/>
        <end position="103"/>
    </location>
</feature>
<protein>
    <submittedName>
        <fullName evidence="2">Uncharacterized protein</fullName>
    </submittedName>
</protein>
<name>A0AAQ3JPM8_9LILI</name>
<reference evidence="2 3" key="1">
    <citation type="submission" date="2023-10" db="EMBL/GenBank/DDBJ databases">
        <title>Chromosome-scale genome assembly provides insights into flower coloration mechanisms of Canna indica.</title>
        <authorList>
            <person name="Li C."/>
        </authorList>
    </citation>
    <scope>NUCLEOTIDE SEQUENCE [LARGE SCALE GENOMIC DNA]</scope>
    <source>
        <tissue evidence="2">Flower</tissue>
    </source>
</reference>
<evidence type="ECO:0000256" key="1">
    <source>
        <dbReference type="SAM" id="Phobius"/>
    </source>
</evidence>
<proteinExistence type="predicted"/>
<evidence type="ECO:0000313" key="2">
    <source>
        <dbReference type="EMBL" id="WOK93492.1"/>
    </source>
</evidence>
<keyword evidence="1" id="KW-0812">Transmembrane</keyword>
<feature type="transmembrane region" description="Helical" evidence="1">
    <location>
        <begin position="123"/>
        <end position="144"/>
    </location>
</feature>
<dbReference type="Proteomes" id="UP001327560">
    <property type="component" value="Chromosome 1"/>
</dbReference>
<keyword evidence="1" id="KW-1133">Transmembrane helix</keyword>